<organism evidence="1 2">
    <name type="scientific">Streptosporangium jomthongense</name>
    <dbReference type="NCBI Taxonomy" id="1193683"/>
    <lineage>
        <taxon>Bacteria</taxon>
        <taxon>Bacillati</taxon>
        <taxon>Actinomycetota</taxon>
        <taxon>Actinomycetes</taxon>
        <taxon>Streptosporangiales</taxon>
        <taxon>Streptosporangiaceae</taxon>
        <taxon>Streptosporangium</taxon>
    </lineage>
</organism>
<comment type="caution">
    <text evidence="1">The sequence shown here is derived from an EMBL/GenBank/DDBJ whole genome shotgun (WGS) entry which is preliminary data.</text>
</comment>
<name>A0ABV8FDG0_9ACTN</name>
<protein>
    <submittedName>
        <fullName evidence="1">DUF5131 family protein</fullName>
    </submittedName>
</protein>
<dbReference type="EMBL" id="JBHSBC010000047">
    <property type="protein sequence ID" value="MFC3985480.1"/>
    <property type="molecule type" value="Genomic_DNA"/>
</dbReference>
<dbReference type="RefSeq" id="WP_386195591.1">
    <property type="nucleotide sequence ID" value="NZ_JBHSBC010000047.1"/>
</dbReference>
<keyword evidence="2" id="KW-1185">Reference proteome</keyword>
<proteinExistence type="predicted"/>
<dbReference type="Pfam" id="PF07505">
    <property type="entry name" value="DUF5131"/>
    <property type="match status" value="1"/>
</dbReference>
<accession>A0ABV8FDG0</accession>
<evidence type="ECO:0000313" key="2">
    <source>
        <dbReference type="Proteomes" id="UP001595698"/>
    </source>
</evidence>
<dbReference type="InterPro" id="IPR011101">
    <property type="entry name" value="DUF5131"/>
</dbReference>
<sequence>MADKSKIQRTESTWNVVTGCTKISDGCVNCYITGTPPFRMAGRKFDGPGIGASTGVTLHPDRLEMPLRWKQPRMVFVNSLADLFHEDVPTEYIAQVFAVMALASRHTFQVLTKRHARLRALLNSRHFHLAVLARTLHLQDDNHLPPWNPATRTLTKWPLPNVHVGVSVETQQWADIRIPALLDTLAAVRWISAEPLLGPVQLRSEWVGDGPSLSWAVVGGESGVGARPMDLAWARSLVRQCQLTKTPAFVKQLGSVYAKDLFVGGRSLYAQGDRKGGDWTHWPTDLRVREHPLTDG</sequence>
<gene>
    <name evidence="1" type="ORF">ACFOYY_35490</name>
</gene>
<evidence type="ECO:0000313" key="1">
    <source>
        <dbReference type="EMBL" id="MFC3985480.1"/>
    </source>
</evidence>
<dbReference type="Proteomes" id="UP001595698">
    <property type="component" value="Unassembled WGS sequence"/>
</dbReference>
<reference evidence="2" key="1">
    <citation type="journal article" date="2019" name="Int. J. Syst. Evol. Microbiol.">
        <title>The Global Catalogue of Microorganisms (GCM) 10K type strain sequencing project: providing services to taxonomists for standard genome sequencing and annotation.</title>
        <authorList>
            <consortium name="The Broad Institute Genomics Platform"/>
            <consortium name="The Broad Institute Genome Sequencing Center for Infectious Disease"/>
            <person name="Wu L."/>
            <person name="Ma J."/>
        </authorList>
    </citation>
    <scope>NUCLEOTIDE SEQUENCE [LARGE SCALE GENOMIC DNA]</scope>
    <source>
        <strain evidence="2">TBRC 7912</strain>
    </source>
</reference>